<keyword evidence="2" id="KW-1185">Reference proteome</keyword>
<evidence type="ECO:0008006" key="3">
    <source>
        <dbReference type="Google" id="ProtNLM"/>
    </source>
</evidence>
<reference evidence="1" key="1">
    <citation type="submission" date="2020-01" db="EMBL/GenBank/DDBJ databases">
        <title>Genome Sequencing of Three Apophysomyces-Like Fungal Strains Confirms a Novel Fungal Genus in the Mucoromycota with divergent Burkholderia-like Endosymbiotic Bacteria.</title>
        <authorList>
            <person name="Stajich J.E."/>
            <person name="Macias A.M."/>
            <person name="Carter-House D."/>
            <person name="Lovett B."/>
            <person name="Kasson L.R."/>
            <person name="Berry K."/>
            <person name="Grigoriev I."/>
            <person name="Chang Y."/>
            <person name="Spatafora J."/>
            <person name="Kasson M.T."/>
        </authorList>
    </citation>
    <scope>NUCLEOTIDE SEQUENCE</scope>
    <source>
        <strain evidence="1">NRRL A-21654</strain>
    </source>
</reference>
<organism evidence="1 2">
    <name type="scientific">Apophysomyces ossiformis</name>
    <dbReference type="NCBI Taxonomy" id="679940"/>
    <lineage>
        <taxon>Eukaryota</taxon>
        <taxon>Fungi</taxon>
        <taxon>Fungi incertae sedis</taxon>
        <taxon>Mucoromycota</taxon>
        <taxon>Mucoromycotina</taxon>
        <taxon>Mucoromycetes</taxon>
        <taxon>Mucorales</taxon>
        <taxon>Mucorineae</taxon>
        <taxon>Mucoraceae</taxon>
        <taxon>Apophysomyces</taxon>
    </lineage>
</organism>
<dbReference type="GO" id="GO:0000307">
    <property type="term" value="C:cyclin-dependent protein kinase holoenzyme complex"/>
    <property type="evidence" value="ECO:0007669"/>
    <property type="project" value="TreeGrafter"/>
</dbReference>
<dbReference type="Gene3D" id="1.10.472.10">
    <property type="entry name" value="Cyclin-like"/>
    <property type="match status" value="1"/>
</dbReference>
<dbReference type="InterPro" id="IPR013922">
    <property type="entry name" value="Cyclin_PHO80-like"/>
</dbReference>
<protein>
    <recommendedName>
        <fullName evidence="3">Cyclin-domain-containing protein</fullName>
    </recommendedName>
</protein>
<proteinExistence type="predicted"/>
<dbReference type="InterPro" id="IPR036915">
    <property type="entry name" value="Cyclin-like_sf"/>
</dbReference>
<name>A0A8H7BVN2_9FUNG</name>
<dbReference type="PANTHER" id="PTHR15615">
    <property type="match status" value="1"/>
</dbReference>
<dbReference type="Pfam" id="PF08613">
    <property type="entry name" value="Cyclin"/>
    <property type="match status" value="1"/>
</dbReference>
<dbReference type="GO" id="GO:0016538">
    <property type="term" value="F:cyclin-dependent protein serine/threonine kinase regulator activity"/>
    <property type="evidence" value="ECO:0007669"/>
    <property type="project" value="TreeGrafter"/>
</dbReference>
<dbReference type="AlphaFoldDB" id="A0A8H7BVN2"/>
<dbReference type="EMBL" id="JABAYA010000005">
    <property type="protein sequence ID" value="KAF7732054.1"/>
    <property type="molecule type" value="Genomic_DNA"/>
</dbReference>
<accession>A0A8H7BVN2</accession>
<gene>
    <name evidence="1" type="ORF">EC973_007159</name>
</gene>
<dbReference type="PANTHER" id="PTHR15615:SF36">
    <property type="entry name" value="PHO85 CYCLIN-5"/>
    <property type="match status" value="1"/>
</dbReference>
<comment type="caution">
    <text evidence="1">The sequence shown here is derived from an EMBL/GenBank/DDBJ whole genome shotgun (WGS) entry which is preliminary data.</text>
</comment>
<sequence>MTVYTTAYQNSEWILTDSSFQVLPNPLLTDINLAKSWLSTYSSIDRPSFHQLERLTYVEALVDVNAIVIEAIWKRPPTSSVVPLRSFIREVLQRSRTTYSTLQTALFYLFRARPSILSQLNCMQPCDQPKHQRMAYISCGRRMFLASLVIASKFLQDKTYRNSAWAKIAGLPVIEINRAERLLLELMDYELYITQPTFDLWHRLLHIQVQAKTGVVSFEPLAPAPPVQRMVTQWTIMPPCMTAVKRKMEHTWDESAVKRQCRIRQ</sequence>
<dbReference type="OrthoDB" id="286814at2759"/>
<dbReference type="GO" id="GO:0005634">
    <property type="term" value="C:nucleus"/>
    <property type="evidence" value="ECO:0007669"/>
    <property type="project" value="TreeGrafter"/>
</dbReference>
<dbReference type="SUPFAM" id="SSF47954">
    <property type="entry name" value="Cyclin-like"/>
    <property type="match status" value="1"/>
</dbReference>
<evidence type="ECO:0000313" key="1">
    <source>
        <dbReference type="EMBL" id="KAF7732054.1"/>
    </source>
</evidence>
<evidence type="ECO:0000313" key="2">
    <source>
        <dbReference type="Proteomes" id="UP000605846"/>
    </source>
</evidence>
<dbReference type="Proteomes" id="UP000605846">
    <property type="component" value="Unassembled WGS sequence"/>
</dbReference>
<dbReference type="CDD" id="cd20557">
    <property type="entry name" value="CYCLIN_ScPCL1-like"/>
    <property type="match status" value="1"/>
</dbReference>
<dbReference type="GO" id="GO:0019901">
    <property type="term" value="F:protein kinase binding"/>
    <property type="evidence" value="ECO:0007669"/>
    <property type="project" value="InterPro"/>
</dbReference>